<dbReference type="Gene3D" id="1.10.150.240">
    <property type="entry name" value="Putative phosphatase, domain 2"/>
    <property type="match status" value="1"/>
</dbReference>
<feature type="domain" description="Integrase catalytic" evidence="4">
    <location>
        <begin position="1210"/>
        <end position="1376"/>
    </location>
</feature>
<reference evidence="6 7" key="1">
    <citation type="journal article" date="2018" name="Plant J.">
        <title>Genome sequences of Chlorella sorokiniana UTEX 1602 and Micractinium conductrix SAG 241.80: implications to maltose excretion by a green alga.</title>
        <authorList>
            <person name="Arriola M.B."/>
            <person name="Velmurugan N."/>
            <person name="Zhang Y."/>
            <person name="Plunkett M.H."/>
            <person name="Hondzo H."/>
            <person name="Barney B.M."/>
        </authorList>
    </citation>
    <scope>NUCLEOTIDE SEQUENCE [LARGE SCALE GENOMIC DNA]</scope>
    <source>
        <strain evidence="6 7">SAG 241.80</strain>
    </source>
</reference>
<organism evidence="6 7">
    <name type="scientific">Micractinium conductrix</name>
    <dbReference type="NCBI Taxonomy" id="554055"/>
    <lineage>
        <taxon>Eukaryota</taxon>
        <taxon>Viridiplantae</taxon>
        <taxon>Chlorophyta</taxon>
        <taxon>core chlorophytes</taxon>
        <taxon>Trebouxiophyceae</taxon>
        <taxon>Chlorellales</taxon>
        <taxon>Chlorellaceae</taxon>
        <taxon>Chlorella clade</taxon>
        <taxon>Micractinium</taxon>
    </lineage>
</organism>
<dbReference type="InterPro" id="IPR012337">
    <property type="entry name" value="RNaseH-like_sf"/>
</dbReference>
<dbReference type="CDD" id="cd17039">
    <property type="entry name" value="Ubl_ubiquitin_like"/>
    <property type="match status" value="1"/>
</dbReference>
<dbReference type="GO" id="GO:0003676">
    <property type="term" value="F:nucleic acid binding"/>
    <property type="evidence" value="ECO:0007669"/>
    <property type="project" value="InterPro"/>
</dbReference>
<evidence type="ECO:0000256" key="3">
    <source>
        <dbReference type="SAM" id="MobiDB-lite"/>
    </source>
</evidence>
<dbReference type="PANTHER" id="PTHR46388">
    <property type="entry name" value="NHL REPEAT-CONTAINING PROTEIN 2"/>
    <property type="match status" value="1"/>
</dbReference>
<dbReference type="SUPFAM" id="SSF53098">
    <property type="entry name" value="Ribonuclease H-like"/>
    <property type="match status" value="1"/>
</dbReference>
<dbReference type="SUPFAM" id="SSF101898">
    <property type="entry name" value="NHL repeat"/>
    <property type="match status" value="1"/>
</dbReference>
<evidence type="ECO:0000259" key="5">
    <source>
        <dbReference type="PROSITE" id="PS51352"/>
    </source>
</evidence>
<dbReference type="PROSITE" id="PS51352">
    <property type="entry name" value="THIOREDOXIN_2"/>
    <property type="match status" value="1"/>
</dbReference>
<evidence type="ECO:0000256" key="1">
    <source>
        <dbReference type="ARBA" id="ARBA00022737"/>
    </source>
</evidence>
<evidence type="ECO:0000259" key="4">
    <source>
        <dbReference type="PROSITE" id="PS50994"/>
    </source>
</evidence>
<dbReference type="Pfam" id="PF00702">
    <property type="entry name" value="Hydrolase"/>
    <property type="match status" value="1"/>
</dbReference>
<keyword evidence="1" id="KW-0677">Repeat</keyword>
<dbReference type="Pfam" id="PF01436">
    <property type="entry name" value="NHL"/>
    <property type="match status" value="1"/>
</dbReference>
<gene>
    <name evidence="6" type="ORF">C2E20_7751</name>
</gene>
<feature type="region of interest" description="Disordered" evidence="3">
    <location>
        <begin position="1"/>
        <end position="65"/>
    </location>
</feature>
<evidence type="ECO:0000313" key="7">
    <source>
        <dbReference type="Proteomes" id="UP000239649"/>
    </source>
</evidence>
<dbReference type="EMBL" id="LHPF02000034">
    <property type="protein sequence ID" value="PSC68676.1"/>
    <property type="molecule type" value="Genomic_DNA"/>
</dbReference>
<dbReference type="Gene3D" id="3.40.30.10">
    <property type="entry name" value="Glutaredoxin"/>
    <property type="match status" value="1"/>
</dbReference>
<dbReference type="InterPro" id="IPR012336">
    <property type="entry name" value="Thioredoxin-like_fold"/>
</dbReference>
<dbReference type="Gene3D" id="3.30.420.10">
    <property type="entry name" value="Ribonuclease H-like superfamily/Ribonuclease H"/>
    <property type="match status" value="1"/>
</dbReference>
<dbReference type="SUPFAM" id="SSF56784">
    <property type="entry name" value="HAD-like"/>
    <property type="match status" value="1"/>
</dbReference>
<comment type="caution">
    <text evidence="6">The sequence shown here is derived from an EMBL/GenBank/DDBJ whole genome shotgun (WGS) entry which is preliminary data.</text>
</comment>
<feature type="repeat" description="NHL" evidence="2">
    <location>
        <begin position="827"/>
        <end position="862"/>
    </location>
</feature>
<dbReference type="InterPro" id="IPR023198">
    <property type="entry name" value="PGP-like_dom2"/>
</dbReference>
<feature type="region of interest" description="Disordered" evidence="3">
    <location>
        <begin position="1399"/>
        <end position="1441"/>
    </location>
</feature>
<evidence type="ECO:0000313" key="6">
    <source>
        <dbReference type="EMBL" id="PSC68676.1"/>
    </source>
</evidence>
<dbReference type="GO" id="GO:0015074">
    <property type="term" value="P:DNA integration"/>
    <property type="evidence" value="ECO:0007669"/>
    <property type="project" value="InterPro"/>
</dbReference>
<sequence length="1904" mass="200275">MLATARSSSAISGAPAAATALHRPPVAVPHPPRRCAAPLPQRAQQRRRGAATASSSGEASATTAVAPAGGAAEVKAVLFDMDGVLCNSEGISRKAGAKVMAELYGLTVDPDEFIPFTGTGEANFLGGVARKYGVPFELESCKAKFFEIYMTRYCRPGGGIGHEGARQLVEACRAAGLKTAVASSADRVKVDANLAGADIPLDLFDAIVSADAFERLKPSPDIFLAAAAQLGVYPDNCVVIEDAVVGVQAARAAGMRVIGVTTTLSPAAMEGAAPDWIQPSIRTISVADIKGLRLAQQQQQQQQRQQGGNGAAATPPPATSSAAPSSSASSSASSSGGWLNEFVDLPAGYRTTRRDALKFASLAAAFGSLYVGISRAQSLSYASPRALLNALLPQAQLPGGAEEAGGRVAAFKRYIADMEKRGGGTPVPEFPPGLEWMNAPPLRLDRELCGKVVVLDFWTYCCINCMHILPDLAFLERKYASSPVAVVGVHSAKFDNEKDSDAIRSAVLRYEIEHPVVNDGGMTLWRQLGVSSWPTLAVVSPQGKMLAMLAGEGHRQDLDDILAAALEYYGEQGLLDNTPLPLALERDRDPRLAASPLRFPGKLATDLVGGWLFISDSSNNRLVITDLEGRFLEAVGCGAPGLADGSYAEAAFHRPQGVAYSAKQDCLYVADTESHALRRVDLRRKAVTTLAGNGVKGSDYAGGASGAAQLLNSPWDVALDSTDRYVYVAMAGQHQIWRHDTVTGVTENFSGSGYERNQNGATPLTTAWAQPSGLALAPGGDALYVADSESSTVRQLDLRTGGSQALVGGDPLFSDNLFRFGDKDGSGSDALLQHPLAVLTAPDGKVYVADSYNHRLKLLDPSTSTLRTLAGSGGAGYADGAGAAAQLSEPGGLALGPNGTVLVADTNNSLIRRFDPRTGNLFTLALAGVPPPLRSPNSPAVGGAAGEEPPAGAALVHAAGAAVAAVEGGVRLRIVLPAGYHLTAGANSRFEATALGGAAASLAVQPASGSLGEEGGAAVAAVRFSRAAGGGGGTLRVLAKVYFCRTNDACLFQEVCFDVPLAAAAAGAQRAEVPLSFALSAQAPPKELSRLLRQFHLDKTIDGKEVLLRSVSRNDDLGIAVSRKVLVVAAEEVPAFFAKHHGIQGQGWNSPARLFHHLHHAVPTQLMPAPGGQPRLVHGAEGFTVETAKAWCTECPVRADMAAKKPAEKRVVHPIVAIMTLMHLAADLIDLGAGRDERYRYVLVVIDVFSRYCWLYPLASKTTIGVARHLYFQFMRTQVPAKLQTDNGLEFCGKEVKELCELFNVRHAKSMPGHPETNGCVERKNRELKNKIRALLMACPLFDWAFHVLTVMQMVNNSPTSALGGMAPTKALFGTLPSNMNLPLLDDIVRLLGFTSSAEANDADTPPAPATRKGSAAQPKRRRTLSELVLPSDSEDEASDDAALDEATLQIAATASPLGRRSTRTNAGGRLSQLVADELLDEAGEVPTRALPQRATAMRSPSGKRRAATSLLDQLAAIAAECGAADELDKVDDSSDGAGTSADAEAAAILTAHHGAHQEQVLALHVRNRQRIRSQGGKGGAEFDIGDAVLLKPASMGKVGTSTIQRKRLTCRVVGVAEQTGKYHLRCNTGLLKGTYGGGEVLRPAPAESAAELNFAADADSSEAPLVTLTAAAPIFAPTAAVETSITGYWRCVLLRPKAKGLLLFPPPPPARPRSGSTAPPSRCSRAAAATLDMASKAEDKALVAGGDGGAGGGVSLGKGAWDCDTNSEIPPEKEAIVFEEIATMDFPFEGIPTVPPRKDMDHFAFFCGGCRYRVTARPDWKVAAVKQALFKGGIARANKPEGIRNTPGIQKWEDLELIYAGQRMADDKAMADYHVPPGCQCMIAIERAKLELGKPEIDSAYWN</sequence>
<dbReference type="SFLD" id="SFLDS00003">
    <property type="entry name" value="Haloacid_Dehalogenase"/>
    <property type="match status" value="1"/>
</dbReference>
<dbReference type="InterPro" id="IPR011042">
    <property type="entry name" value="6-blade_b-propeller_TolB-like"/>
</dbReference>
<feature type="compositionally biased region" description="Low complexity" evidence="3">
    <location>
        <begin position="319"/>
        <end position="335"/>
    </location>
</feature>
<dbReference type="Pfam" id="PF13905">
    <property type="entry name" value="Thioredoxin_8"/>
    <property type="match status" value="1"/>
</dbReference>
<feature type="compositionally biased region" description="Low complexity" evidence="3">
    <location>
        <begin position="34"/>
        <end position="43"/>
    </location>
</feature>
<dbReference type="PROSITE" id="PS51125">
    <property type="entry name" value="NHL"/>
    <property type="match status" value="1"/>
</dbReference>
<feature type="compositionally biased region" description="Low complexity" evidence="3">
    <location>
        <begin position="296"/>
        <end position="306"/>
    </location>
</feature>
<feature type="region of interest" description="Disordered" evidence="3">
    <location>
        <begin position="295"/>
        <end position="336"/>
    </location>
</feature>
<dbReference type="Pfam" id="PF00665">
    <property type="entry name" value="rve"/>
    <property type="match status" value="1"/>
</dbReference>
<dbReference type="InterPro" id="IPR006439">
    <property type="entry name" value="HAD-SF_hydro_IA"/>
</dbReference>
<proteinExistence type="predicted"/>
<dbReference type="PANTHER" id="PTHR46388:SF2">
    <property type="entry name" value="NHL REPEAT-CONTAINING PROTEIN 2"/>
    <property type="match status" value="1"/>
</dbReference>
<dbReference type="InterPro" id="IPR045302">
    <property type="entry name" value="NHL2_NHL_rpt_dom"/>
</dbReference>
<dbReference type="InterPro" id="IPR036249">
    <property type="entry name" value="Thioredoxin-like_sf"/>
</dbReference>
<dbReference type="PROSITE" id="PS50994">
    <property type="entry name" value="INTEGRASE"/>
    <property type="match status" value="1"/>
</dbReference>
<dbReference type="InterPro" id="IPR013766">
    <property type="entry name" value="Thioredoxin_domain"/>
</dbReference>
<feature type="domain" description="Thioredoxin" evidence="5">
    <location>
        <begin position="421"/>
        <end position="567"/>
    </location>
</feature>
<keyword evidence="7" id="KW-1185">Reference proteome</keyword>
<dbReference type="Gene3D" id="2.120.10.30">
    <property type="entry name" value="TolB, C-terminal domain"/>
    <property type="match status" value="2"/>
</dbReference>
<dbReference type="CDD" id="cd14951">
    <property type="entry name" value="NHL-2_like"/>
    <property type="match status" value="1"/>
</dbReference>
<dbReference type="InterPro" id="IPR001584">
    <property type="entry name" value="Integrase_cat-core"/>
</dbReference>
<evidence type="ECO:0000256" key="2">
    <source>
        <dbReference type="PROSITE-ProRule" id="PRU00504"/>
    </source>
</evidence>
<dbReference type="InterPro" id="IPR036412">
    <property type="entry name" value="HAD-like_sf"/>
</dbReference>
<dbReference type="STRING" id="554055.A0A2P6V3L6"/>
<dbReference type="NCBIfam" id="TIGR01509">
    <property type="entry name" value="HAD-SF-IA-v3"/>
    <property type="match status" value="1"/>
</dbReference>
<dbReference type="InterPro" id="IPR001258">
    <property type="entry name" value="NHL_repeat"/>
</dbReference>
<dbReference type="PRINTS" id="PR00413">
    <property type="entry name" value="HADHALOGNASE"/>
</dbReference>
<feature type="compositionally biased region" description="Low complexity" evidence="3">
    <location>
        <begin position="50"/>
        <end position="65"/>
    </location>
</feature>
<dbReference type="InterPro" id="IPR023214">
    <property type="entry name" value="HAD_sf"/>
</dbReference>
<name>A0A2P6V3L6_9CHLO</name>
<dbReference type="SFLD" id="SFLDG01129">
    <property type="entry name" value="C1.5:_HAD__Beta-PGM__Phosphata"/>
    <property type="match status" value="1"/>
</dbReference>
<feature type="compositionally biased region" description="Low complexity" evidence="3">
    <location>
        <begin position="1"/>
        <end position="25"/>
    </location>
</feature>
<dbReference type="InterPro" id="IPR036397">
    <property type="entry name" value="RNaseH_sf"/>
</dbReference>
<dbReference type="Proteomes" id="UP000239649">
    <property type="component" value="Unassembled WGS sequence"/>
</dbReference>
<dbReference type="Gene3D" id="2.40.10.500">
    <property type="match status" value="1"/>
</dbReference>
<dbReference type="SFLD" id="SFLDG01135">
    <property type="entry name" value="C1.5.6:_HAD__Beta-PGM__Phospha"/>
    <property type="match status" value="1"/>
</dbReference>
<dbReference type="FunFam" id="3.40.30.10:FF:000320">
    <property type="entry name" value="NHL repeat-containing protein 2"/>
    <property type="match status" value="1"/>
</dbReference>
<protein>
    <submittedName>
        <fullName evidence="6">NHL repeat-containing 2</fullName>
    </submittedName>
</protein>
<dbReference type="SUPFAM" id="SSF52833">
    <property type="entry name" value="Thioredoxin-like"/>
    <property type="match status" value="1"/>
</dbReference>
<dbReference type="OrthoDB" id="533095at2759"/>
<dbReference type="CDD" id="cd07505">
    <property type="entry name" value="HAD_BPGM-like"/>
    <property type="match status" value="1"/>
</dbReference>
<accession>A0A2P6V3L6</accession>
<dbReference type="Gene3D" id="3.40.50.1000">
    <property type="entry name" value="HAD superfamily/HAD-like"/>
    <property type="match status" value="1"/>
</dbReference>